<dbReference type="GO" id="GO:0005886">
    <property type="term" value="C:plasma membrane"/>
    <property type="evidence" value="ECO:0000318"/>
    <property type="project" value="GO_Central"/>
</dbReference>
<dbReference type="PANTHER" id="PTHR24246">
    <property type="entry name" value="OLFACTORY RECEPTOR AND ADENOSINE RECEPTOR"/>
    <property type="match status" value="1"/>
</dbReference>
<feature type="transmembrane region" description="Helical" evidence="10">
    <location>
        <begin position="190"/>
        <end position="211"/>
    </location>
</feature>
<gene>
    <name evidence="12" type="ORF">NEMVEDRAFT_v1g209734</name>
</gene>
<keyword evidence="9" id="KW-0807">Transducer</keyword>
<keyword evidence="7" id="KW-0675">Receptor</keyword>
<dbReference type="AlphaFoldDB" id="A7SBJ7"/>
<dbReference type="PRINTS" id="PR00237">
    <property type="entry name" value="GPCRRHODOPSN"/>
</dbReference>
<evidence type="ECO:0000256" key="5">
    <source>
        <dbReference type="ARBA" id="ARBA00023040"/>
    </source>
</evidence>
<evidence type="ECO:0000256" key="7">
    <source>
        <dbReference type="ARBA" id="ARBA00023170"/>
    </source>
</evidence>
<proteinExistence type="predicted"/>
<dbReference type="CDD" id="cd00637">
    <property type="entry name" value="7tm_classA_rhodopsin-like"/>
    <property type="match status" value="1"/>
</dbReference>
<feature type="transmembrane region" description="Helical" evidence="10">
    <location>
        <begin position="36"/>
        <end position="67"/>
    </location>
</feature>
<feature type="transmembrane region" description="Helical" evidence="10">
    <location>
        <begin position="245"/>
        <end position="268"/>
    </location>
</feature>
<dbReference type="EMBL" id="DS469616">
    <property type="protein sequence ID" value="EDO38935.1"/>
    <property type="molecule type" value="Genomic_DNA"/>
</dbReference>
<feature type="domain" description="G-protein coupled receptors family 1 profile" evidence="11">
    <location>
        <begin position="58"/>
        <end position="303"/>
    </location>
</feature>
<evidence type="ECO:0000256" key="6">
    <source>
        <dbReference type="ARBA" id="ARBA00023136"/>
    </source>
</evidence>
<keyword evidence="13" id="KW-1185">Reference proteome</keyword>
<keyword evidence="6 10" id="KW-0472">Membrane</keyword>
<evidence type="ECO:0000256" key="9">
    <source>
        <dbReference type="ARBA" id="ARBA00023224"/>
    </source>
</evidence>
<feature type="transmembrane region" description="Helical" evidence="10">
    <location>
        <begin position="79"/>
        <end position="101"/>
    </location>
</feature>
<keyword evidence="3 10" id="KW-0812">Transmembrane</keyword>
<keyword evidence="4 10" id="KW-1133">Transmembrane helix</keyword>
<evidence type="ECO:0000259" key="11">
    <source>
        <dbReference type="PROSITE" id="PS50262"/>
    </source>
</evidence>
<reference evidence="12 13" key="1">
    <citation type="journal article" date="2007" name="Science">
        <title>Sea anemone genome reveals ancestral eumetazoan gene repertoire and genomic organization.</title>
        <authorList>
            <person name="Putnam N.H."/>
            <person name="Srivastava M."/>
            <person name="Hellsten U."/>
            <person name="Dirks B."/>
            <person name="Chapman J."/>
            <person name="Salamov A."/>
            <person name="Terry A."/>
            <person name="Shapiro H."/>
            <person name="Lindquist E."/>
            <person name="Kapitonov V.V."/>
            <person name="Jurka J."/>
            <person name="Genikhovich G."/>
            <person name="Grigoriev I.V."/>
            <person name="Lucas S.M."/>
            <person name="Steele R.E."/>
            <person name="Finnerty J.R."/>
            <person name="Technau U."/>
            <person name="Martindale M.Q."/>
            <person name="Rokhsar D.S."/>
        </authorList>
    </citation>
    <scope>NUCLEOTIDE SEQUENCE [LARGE SCALE GENOMIC DNA]</scope>
    <source>
        <strain evidence="13">CH2 X CH6</strain>
    </source>
</reference>
<dbReference type="PANTHER" id="PTHR24246:SF27">
    <property type="entry name" value="ADENOSINE RECEPTOR, ISOFORM A"/>
    <property type="match status" value="1"/>
</dbReference>
<feature type="transmembrane region" description="Helical" evidence="10">
    <location>
        <begin position="280"/>
        <end position="306"/>
    </location>
</feature>
<dbReference type="PROSITE" id="PS50262">
    <property type="entry name" value="G_PROTEIN_RECEP_F1_2"/>
    <property type="match status" value="1"/>
</dbReference>
<organism evidence="12 13">
    <name type="scientific">Nematostella vectensis</name>
    <name type="common">Starlet sea anemone</name>
    <dbReference type="NCBI Taxonomy" id="45351"/>
    <lineage>
        <taxon>Eukaryota</taxon>
        <taxon>Metazoa</taxon>
        <taxon>Cnidaria</taxon>
        <taxon>Anthozoa</taxon>
        <taxon>Hexacorallia</taxon>
        <taxon>Actiniaria</taxon>
        <taxon>Edwardsiidae</taxon>
        <taxon>Nematostella</taxon>
    </lineage>
</organism>
<comment type="subcellular location">
    <subcellularLocation>
        <location evidence="1">Cell membrane</location>
        <topology evidence="1">Multi-pass membrane protein</topology>
    </subcellularLocation>
</comment>
<keyword evidence="2" id="KW-1003">Cell membrane</keyword>
<dbReference type="Pfam" id="PF00001">
    <property type="entry name" value="7tm_1"/>
    <property type="match status" value="1"/>
</dbReference>
<feature type="transmembrane region" description="Helical" evidence="10">
    <location>
        <begin position="159"/>
        <end position="178"/>
    </location>
</feature>
<evidence type="ECO:0000256" key="2">
    <source>
        <dbReference type="ARBA" id="ARBA00022475"/>
    </source>
</evidence>
<dbReference type="PhylomeDB" id="A7SBJ7"/>
<dbReference type="HOGENOM" id="CLU_074672_0_0_1"/>
<dbReference type="Gene3D" id="1.20.1070.10">
    <property type="entry name" value="Rhodopsin 7-helix transmembrane proteins"/>
    <property type="match status" value="1"/>
</dbReference>
<dbReference type="SUPFAM" id="SSF81321">
    <property type="entry name" value="Family A G protein-coupled receptor-like"/>
    <property type="match status" value="1"/>
</dbReference>
<feature type="transmembrane region" description="Helical" evidence="10">
    <location>
        <begin position="121"/>
        <end position="147"/>
    </location>
</feature>
<name>A7SBJ7_NEMVE</name>
<evidence type="ECO:0000256" key="4">
    <source>
        <dbReference type="ARBA" id="ARBA00022989"/>
    </source>
</evidence>
<evidence type="ECO:0000256" key="3">
    <source>
        <dbReference type="ARBA" id="ARBA00022692"/>
    </source>
</evidence>
<evidence type="ECO:0000256" key="8">
    <source>
        <dbReference type="ARBA" id="ARBA00023180"/>
    </source>
</evidence>
<dbReference type="InterPro" id="IPR017452">
    <property type="entry name" value="GPCR_Rhodpsn_7TM"/>
</dbReference>
<evidence type="ECO:0000256" key="1">
    <source>
        <dbReference type="ARBA" id="ARBA00004651"/>
    </source>
</evidence>
<evidence type="ECO:0000313" key="13">
    <source>
        <dbReference type="Proteomes" id="UP000001593"/>
    </source>
</evidence>
<keyword evidence="5" id="KW-0297">G-protein coupled receptor</keyword>
<dbReference type="eggNOG" id="KOG3656">
    <property type="taxonomic scope" value="Eukaryota"/>
</dbReference>
<dbReference type="Proteomes" id="UP000001593">
    <property type="component" value="Unassembled WGS sequence"/>
</dbReference>
<dbReference type="InterPro" id="IPR000276">
    <property type="entry name" value="GPCR_Rhodpsn"/>
</dbReference>
<dbReference type="GO" id="GO:0001609">
    <property type="term" value="F:G protein-coupled adenosine receptor activity"/>
    <property type="evidence" value="ECO:0000318"/>
    <property type="project" value="GO_Central"/>
</dbReference>
<dbReference type="InParanoid" id="A7SBJ7"/>
<accession>A7SBJ7</accession>
<evidence type="ECO:0000313" key="12">
    <source>
        <dbReference type="EMBL" id="EDO38935.1"/>
    </source>
</evidence>
<dbReference type="GO" id="GO:0007186">
    <property type="term" value="P:G protein-coupled receptor signaling pathway"/>
    <property type="evidence" value="ECO:0000318"/>
    <property type="project" value="GO_Central"/>
</dbReference>
<protein>
    <recommendedName>
        <fullName evidence="11">G-protein coupled receptors family 1 profile domain-containing protein</fullName>
    </recommendedName>
</protein>
<keyword evidence="8" id="KW-0325">Glycoprotein</keyword>
<sequence>MNVSNQLNTNFSDFSGNPACENSPAPFMLLLRHSSAVYLAFVAIAVTSTAAAILAILLNGAIIAAVLRTRQLRELNQTVGLVSLAFADLAVGILVQPVFIAMRIKNLRGFTACDILEAMDYINTLCSGLRIASLTVINVERFLAIYFPYRYKRYMSNTVFILSLGLTCIAVGTPRLLVKFQTDLPSRITATLALDFSLRVLMWSCSIAVCVTARRHRIRLVVAPTTEDATTIEVRKAKLRDAKHGLVLCSVTLLNFVSVISLFILHGIGTGKIQSPSEEFRAIASPLGIVLGNMLSVVNPIVYGWTLKRLREAMRRLFTSAQN</sequence>
<evidence type="ECO:0000256" key="10">
    <source>
        <dbReference type="SAM" id="Phobius"/>
    </source>
</evidence>